<evidence type="ECO:0000259" key="6">
    <source>
        <dbReference type="PROSITE" id="PS50850"/>
    </source>
</evidence>
<name>A0A1G4YL29_9ACTN</name>
<accession>A0A1G4YL29</accession>
<dbReference type="SUPFAM" id="SSF103473">
    <property type="entry name" value="MFS general substrate transporter"/>
    <property type="match status" value="1"/>
</dbReference>
<reference evidence="8" key="1">
    <citation type="submission" date="2016-10" db="EMBL/GenBank/DDBJ databases">
        <authorList>
            <person name="Varghese N."/>
            <person name="Submissions S."/>
        </authorList>
    </citation>
    <scope>NUCLEOTIDE SEQUENCE [LARGE SCALE GENOMIC DNA]</scope>
    <source>
        <strain evidence="8">DSM 45722</strain>
    </source>
</reference>
<keyword evidence="2 5" id="KW-0812">Transmembrane</keyword>
<feature type="transmembrane region" description="Helical" evidence="5">
    <location>
        <begin position="61"/>
        <end position="79"/>
    </location>
</feature>
<feature type="transmembrane region" description="Helical" evidence="5">
    <location>
        <begin position="209"/>
        <end position="229"/>
    </location>
</feature>
<dbReference type="InterPro" id="IPR011701">
    <property type="entry name" value="MFS"/>
</dbReference>
<proteinExistence type="predicted"/>
<dbReference type="Gene3D" id="1.20.1250.20">
    <property type="entry name" value="MFS general substrate transporter like domains"/>
    <property type="match status" value="1"/>
</dbReference>
<keyword evidence="4 5" id="KW-0472">Membrane</keyword>
<feature type="transmembrane region" description="Helical" evidence="5">
    <location>
        <begin position="444"/>
        <end position="463"/>
    </location>
</feature>
<dbReference type="GO" id="GO:0022857">
    <property type="term" value="F:transmembrane transporter activity"/>
    <property type="evidence" value="ECO:0007669"/>
    <property type="project" value="InterPro"/>
</dbReference>
<dbReference type="RefSeq" id="WP_243469986.1">
    <property type="nucleotide sequence ID" value="NZ_FMUH01000005.1"/>
</dbReference>
<feature type="transmembrane region" description="Helical" evidence="5">
    <location>
        <begin position="368"/>
        <end position="387"/>
    </location>
</feature>
<comment type="subcellular location">
    <subcellularLocation>
        <location evidence="1">Cell membrane</location>
        <topology evidence="1">Multi-pass membrane protein</topology>
    </subcellularLocation>
</comment>
<keyword evidence="3 5" id="KW-1133">Transmembrane helix</keyword>
<evidence type="ECO:0000256" key="1">
    <source>
        <dbReference type="ARBA" id="ARBA00004651"/>
    </source>
</evidence>
<feature type="transmembrane region" description="Helical" evidence="5">
    <location>
        <begin position="149"/>
        <end position="171"/>
    </location>
</feature>
<dbReference type="PANTHER" id="PTHR42718:SF48">
    <property type="entry name" value="CONSERVED TWO-DOMAIN MEMBRANE PROTEIN-RELATED"/>
    <property type="match status" value="1"/>
</dbReference>
<feature type="transmembrane region" description="Helical" evidence="5">
    <location>
        <begin position="342"/>
        <end position="362"/>
    </location>
</feature>
<sequence>MTGRPESVTQDAAPQSRDRSGLVLGVLSLAAFMAALDLFIVNVAFRDIGRSFPEESLSDQSWVLNAYAVVYAALLVPLGRYADQRSRKTGFIAGLVVFTVASLACALAPNLWFLVAARAVQAVGAAALTPTSLGLIVQTFSGPARTRAVRIWAATGAIAAAAGPVIGGSLVELSWRWVFLINIPTGILAVIVAVKVLRDGRDTSGTRAPGPLGAFFVILAVGALALALVQGNDWGWGNPKTVTAFALAAAGSAALALQIARSSRPLVDLALLQVRTFRWSNLSVIGFGAAFAGFLLAGVLWAQLVWGYSDIKVGLCVAPGPLMVPVFAVLAQRAARRVSSSAITVTGCLLFAAGCVLVLTSVTVDGAYATQLLPALLITGAGTGLALPELLATATSELPPERSTTGSAIVNTSRQIGAVVGVSLVIAYLPDFSGIEDPVPGFQHAWWACAITAVLGAGAAMFMRPDRGVSKA</sequence>
<feature type="transmembrane region" description="Helical" evidence="5">
    <location>
        <begin position="21"/>
        <end position="41"/>
    </location>
</feature>
<feature type="domain" description="Major facilitator superfamily (MFS) profile" evidence="6">
    <location>
        <begin position="23"/>
        <end position="468"/>
    </location>
</feature>
<dbReference type="AlphaFoldDB" id="A0A1G4YL29"/>
<dbReference type="InterPro" id="IPR036259">
    <property type="entry name" value="MFS_trans_sf"/>
</dbReference>
<dbReference type="Pfam" id="PF07690">
    <property type="entry name" value="MFS_1"/>
    <property type="match status" value="1"/>
</dbReference>
<dbReference type="PROSITE" id="PS50850">
    <property type="entry name" value="MFS"/>
    <property type="match status" value="1"/>
</dbReference>
<evidence type="ECO:0000313" key="7">
    <source>
        <dbReference type="EMBL" id="SCX54153.1"/>
    </source>
</evidence>
<feature type="transmembrane region" description="Helical" evidence="5">
    <location>
        <begin position="311"/>
        <end position="330"/>
    </location>
</feature>
<evidence type="ECO:0000313" key="8">
    <source>
        <dbReference type="Proteomes" id="UP000198981"/>
    </source>
</evidence>
<evidence type="ECO:0000256" key="4">
    <source>
        <dbReference type="ARBA" id="ARBA00023136"/>
    </source>
</evidence>
<feature type="transmembrane region" description="Helical" evidence="5">
    <location>
        <begin position="91"/>
        <end position="113"/>
    </location>
</feature>
<evidence type="ECO:0000256" key="2">
    <source>
        <dbReference type="ARBA" id="ARBA00022692"/>
    </source>
</evidence>
<dbReference type="PANTHER" id="PTHR42718">
    <property type="entry name" value="MAJOR FACILITATOR SUPERFAMILY MULTIDRUG TRANSPORTER MFSC"/>
    <property type="match status" value="1"/>
</dbReference>
<dbReference type="CDD" id="cd17321">
    <property type="entry name" value="MFS_MMR_MDR_like"/>
    <property type="match status" value="1"/>
</dbReference>
<feature type="transmembrane region" description="Helical" evidence="5">
    <location>
        <begin position="241"/>
        <end position="260"/>
    </location>
</feature>
<dbReference type="EMBL" id="FMUH01000005">
    <property type="protein sequence ID" value="SCX54153.1"/>
    <property type="molecule type" value="Genomic_DNA"/>
</dbReference>
<protein>
    <submittedName>
        <fullName evidence="7">Drug resistance transporter, EmrB/QacA subfamily</fullName>
    </submittedName>
</protein>
<evidence type="ECO:0000256" key="3">
    <source>
        <dbReference type="ARBA" id="ARBA00022989"/>
    </source>
</evidence>
<keyword evidence="8" id="KW-1185">Reference proteome</keyword>
<feature type="transmembrane region" description="Helical" evidence="5">
    <location>
        <begin position="281"/>
        <end position="305"/>
    </location>
</feature>
<dbReference type="Gene3D" id="1.20.1720.10">
    <property type="entry name" value="Multidrug resistance protein D"/>
    <property type="match status" value="1"/>
</dbReference>
<dbReference type="GO" id="GO:0005886">
    <property type="term" value="C:plasma membrane"/>
    <property type="evidence" value="ECO:0007669"/>
    <property type="project" value="UniProtKB-SubCell"/>
</dbReference>
<feature type="transmembrane region" description="Helical" evidence="5">
    <location>
        <begin position="177"/>
        <end position="197"/>
    </location>
</feature>
<feature type="transmembrane region" description="Helical" evidence="5">
    <location>
        <begin position="119"/>
        <end position="137"/>
    </location>
</feature>
<feature type="transmembrane region" description="Helical" evidence="5">
    <location>
        <begin position="408"/>
        <end position="429"/>
    </location>
</feature>
<evidence type="ECO:0000256" key="5">
    <source>
        <dbReference type="SAM" id="Phobius"/>
    </source>
</evidence>
<gene>
    <name evidence="7" type="ORF">SAMN03159343_3020</name>
</gene>
<dbReference type="STRING" id="1960309.SAMN03159343_3020"/>
<organism evidence="7 8">
    <name type="scientific">Klenkia marina</name>
    <dbReference type="NCBI Taxonomy" id="1960309"/>
    <lineage>
        <taxon>Bacteria</taxon>
        <taxon>Bacillati</taxon>
        <taxon>Actinomycetota</taxon>
        <taxon>Actinomycetes</taxon>
        <taxon>Geodermatophilales</taxon>
        <taxon>Geodermatophilaceae</taxon>
        <taxon>Klenkia</taxon>
    </lineage>
</organism>
<dbReference type="InterPro" id="IPR020846">
    <property type="entry name" value="MFS_dom"/>
</dbReference>
<dbReference type="Proteomes" id="UP000198981">
    <property type="component" value="Unassembled WGS sequence"/>
</dbReference>